<dbReference type="InterPro" id="IPR000064">
    <property type="entry name" value="NLP_P60_dom"/>
</dbReference>
<dbReference type="EMBL" id="WXEW01000003">
    <property type="protein sequence ID" value="NAS22270.1"/>
    <property type="molecule type" value="Genomic_DNA"/>
</dbReference>
<evidence type="ECO:0000313" key="7">
    <source>
        <dbReference type="EMBL" id="NAS22270.1"/>
    </source>
</evidence>
<keyword evidence="3" id="KW-0378">Hydrolase</keyword>
<name>A0A7C9MZP6_9ACTN</name>
<feature type="signal peptide" evidence="5">
    <location>
        <begin position="1"/>
        <end position="22"/>
    </location>
</feature>
<feature type="chain" id="PRO_5029010225" description="NlpC/P60 domain-containing protein" evidence="5">
    <location>
        <begin position="23"/>
        <end position="425"/>
    </location>
</feature>
<comment type="similarity">
    <text evidence="1">Belongs to the peptidase C40 family.</text>
</comment>
<evidence type="ECO:0000256" key="4">
    <source>
        <dbReference type="ARBA" id="ARBA00022807"/>
    </source>
</evidence>
<comment type="caution">
    <text evidence="7">The sequence shown here is derived from an EMBL/GenBank/DDBJ whole genome shotgun (WGS) entry which is preliminary data.</text>
</comment>
<dbReference type="SUPFAM" id="SSF54001">
    <property type="entry name" value="Cysteine proteinases"/>
    <property type="match status" value="1"/>
</dbReference>
<dbReference type="Gene3D" id="3.90.1720.10">
    <property type="entry name" value="endopeptidase domain like (from Nostoc punctiforme)"/>
    <property type="match status" value="1"/>
</dbReference>
<dbReference type="InterPro" id="IPR038765">
    <property type="entry name" value="Papain-like_cys_pep_sf"/>
</dbReference>
<evidence type="ECO:0000256" key="1">
    <source>
        <dbReference type="ARBA" id="ARBA00007074"/>
    </source>
</evidence>
<dbReference type="Proteomes" id="UP000479526">
    <property type="component" value="Unassembled WGS sequence"/>
</dbReference>
<feature type="domain" description="NlpC/P60" evidence="6">
    <location>
        <begin position="277"/>
        <end position="425"/>
    </location>
</feature>
<gene>
    <name evidence="7" type="ORF">GT755_11310</name>
</gene>
<dbReference type="GO" id="GO:0006508">
    <property type="term" value="P:proteolysis"/>
    <property type="evidence" value="ECO:0007669"/>
    <property type="project" value="UniProtKB-KW"/>
</dbReference>
<evidence type="ECO:0000313" key="8">
    <source>
        <dbReference type="Proteomes" id="UP000479526"/>
    </source>
</evidence>
<keyword evidence="8" id="KW-1185">Reference proteome</keyword>
<dbReference type="Pfam" id="PF00877">
    <property type="entry name" value="NLPC_P60"/>
    <property type="match status" value="1"/>
</dbReference>
<organism evidence="7 8">
    <name type="scientific">Herbidospora solisilvae</name>
    <dbReference type="NCBI Taxonomy" id="2696284"/>
    <lineage>
        <taxon>Bacteria</taxon>
        <taxon>Bacillati</taxon>
        <taxon>Actinomycetota</taxon>
        <taxon>Actinomycetes</taxon>
        <taxon>Streptosporangiales</taxon>
        <taxon>Streptosporangiaceae</taxon>
        <taxon>Herbidospora</taxon>
    </lineage>
</organism>
<evidence type="ECO:0000256" key="2">
    <source>
        <dbReference type="ARBA" id="ARBA00022670"/>
    </source>
</evidence>
<reference evidence="7 8" key="1">
    <citation type="submission" date="2020-01" db="EMBL/GenBank/DDBJ databases">
        <title>Herbidospora sp. NEAU-GS84 nov., a novel actinomycete isolated from soil.</title>
        <authorList>
            <person name="Han L."/>
        </authorList>
    </citation>
    <scope>NUCLEOTIDE SEQUENCE [LARGE SCALE GENOMIC DNA]</scope>
    <source>
        <strain evidence="7 8">NEAU-GS84</strain>
    </source>
</reference>
<evidence type="ECO:0000259" key="6">
    <source>
        <dbReference type="PROSITE" id="PS51935"/>
    </source>
</evidence>
<dbReference type="AlphaFoldDB" id="A0A7C9MZP6"/>
<dbReference type="PANTHER" id="PTHR47359">
    <property type="entry name" value="PEPTIDOGLYCAN DL-ENDOPEPTIDASE CWLO"/>
    <property type="match status" value="1"/>
</dbReference>
<dbReference type="RefSeq" id="WP_161479666.1">
    <property type="nucleotide sequence ID" value="NZ_WXEW01000003.1"/>
</dbReference>
<accession>A0A7C9MZP6</accession>
<keyword evidence="5" id="KW-0732">Signal</keyword>
<sequence>MRRIVLACVLLLALFVGVPARAATPPDECPPGEIAGITSLDGGYWLAGRDGRVHAYGTAKLFGSPGRPAATIEATASGEGYWLAAADGTVWAYGDAKVARTTTPALTSPVVGSTRTESGLWLTTADGTVVAPDGTLTARRHAVVDIVATASGKGYWLVAADGSVWAYGDAAAVPKKPSNLKAPVVSATSAGAGLVLAGADGAVFALAGAAFHGSAASLRLAKPVIGVAAATADGYTLAAGDGAVFTFGTDGFMGNAVTTAADCAPPEPTPGSEIVRIATAIKDGRAMQGWQGGFVPYAWGGGHGSAPGPSFGTCNWYTGPLPCRADVTFGVDCSGFARWVYHLAYGRDVLGGENTNGQLRKLTRSTTGRPGDLVFYGRSPSDTRHVAVFIGDGKVINALRTGTVIRVDPIDVSRDRLPGFYRVAA</sequence>
<proteinExistence type="inferred from homology"/>
<dbReference type="PANTHER" id="PTHR47359:SF3">
    <property type="entry name" value="NLP_P60 DOMAIN-CONTAINING PROTEIN-RELATED"/>
    <property type="match status" value="1"/>
</dbReference>
<dbReference type="PROSITE" id="PS51935">
    <property type="entry name" value="NLPC_P60"/>
    <property type="match status" value="1"/>
</dbReference>
<dbReference type="GO" id="GO:0008234">
    <property type="term" value="F:cysteine-type peptidase activity"/>
    <property type="evidence" value="ECO:0007669"/>
    <property type="project" value="UniProtKB-KW"/>
</dbReference>
<evidence type="ECO:0000256" key="5">
    <source>
        <dbReference type="SAM" id="SignalP"/>
    </source>
</evidence>
<protein>
    <recommendedName>
        <fullName evidence="6">NlpC/P60 domain-containing protein</fullName>
    </recommendedName>
</protein>
<dbReference type="InterPro" id="IPR051794">
    <property type="entry name" value="PG_Endopeptidase_C40"/>
</dbReference>
<evidence type="ECO:0000256" key="3">
    <source>
        <dbReference type="ARBA" id="ARBA00022801"/>
    </source>
</evidence>
<keyword evidence="4" id="KW-0788">Thiol protease</keyword>
<keyword evidence="2" id="KW-0645">Protease</keyword>